<feature type="transmembrane region" description="Helical" evidence="6">
    <location>
        <begin position="7"/>
        <end position="35"/>
    </location>
</feature>
<feature type="transmembrane region" description="Helical" evidence="6">
    <location>
        <begin position="55"/>
        <end position="78"/>
    </location>
</feature>
<evidence type="ECO:0000256" key="2">
    <source>
        <dbReference type="ARBA" id="ARBA00022692"/>
    </source>
</evidence>
<dbReference type="EMBL" id="JAUSTT010000013">
    <property type="protein sequence ID" value="MDQ0176501.1"/>
    <property type="molecule type" value="Genomic_DNA"/>
</dbReference>
<evidence type="ECO:0000256" key="3">
    <source>
        <dbReference type="ARBA" id="ARBA00022989"/>
    </source>
</evidence>
<dbReference type="RefSeq" id="WP_307229695.1">
    <property type="nucleotide sequence ID" value="NZ_JAUSTT010000013.1"/>
</dbReference>
<protein>
    <submittedName>
        <fullName evidence="7">Toxin secretion/phage lysis holin</fullName>
    </submittedName>
</protein>
<comment type="caution">
    <text evidence="7">The sequence shown here is derived from an EMBL/GenBank/DDBJ whole genome shotgun (WGS) entry which is preliminary data.</text>
</comment>
<dbReference type="Proteomes" id="UP001223586">
    <property type="component" value="Unassembled WGS sequence"/>
</dbReference>
<evidence type="ECO:0000256" key="1">
    <source>
        <dbReference type="ARBA" id="ARBA00004141"/>
    </source>
</evidence>
<comment type="similarity">
    <text evidence="5">Belongs to the bacteriophage holin family. Cp-1 holin subfamily.</text>
</comment>
<evidence type="ECO:0000313" key="8">
    <source>
        <dbReference type="Proteomes" id="UP001223586"/>
    </source>
</evidence>
<reference evidence="7 8" key="1">
    <citation type="submission" date="2023-07" db="EMBL/GenBank/DDBJ databases">
        <title>Genomic Encyclopedia of Type Strains, Phase IV (KMG-IV): sequencing the most valuable type-strain genomes for metagenomic binning, comparative biology and taxonomic classification.</title>
        <authorList>
            <person name="Goeker M."/>
        </authorList>
    </citation>
    <scope>NUCLEOTIDE SEQUENCE [LARGE SCALE GENOMIC DNA]</scope>
    <source>
        <strain evidence="7 8">DSM 23837</strain>
    </source>
</reference>
<organism evidence="7 8">
    <name type="scientific">Bacillus chungangensis</name>
    <dbReference type="NCBI Taxonomy" id="587633"/>
    <lineage>
        <taxon>Bacteria</taxon>
        <taxon>Bacillati</taxon>
        <taxon>Bacillota</taxon>
        <taxon>Bacilli</taxon>
        <taxon>Bacillales</taxon>
        <taxon>Bacillaceae</taxon>
        <taxon>Bacillus</taxon>
    </lineage>
</organism>
<keyword evidence="4 6" id="KW-0472">Membrane</keyword>
<sequence>MEGFLKWTAAAVSAVVSFLFGEWSPMLSILIALVMMDYASGLTAAYLEGGLKSNVGLLGIARKVFIFLMVAVANLVDVVMIETGIREEPLVMMAVIIFYIINELLSITENGGRIGLPIPSQIRQAIEILRQKDSDKK</sequence>
<evidence type="ECO:0000256" key="5">
    <source>
        <dbReference type="ARBA" id="ARBA00023600"/>
    </source>
</evidence>
<keyword evidence="8" id="KW-1185">Reference proteome</keyword>
<accession>A0ABT9WT74</accession>
<dbReference type="NCBIfam" id="TIGR01593">
    <property type="entry name" value="holin_tox_secr"/>
    <property type="match status" value="1"/>
</dbReference>
<evidence type="ECO:0000256" key="4">
    <source>
        <dbReference type="ARBA" id="ARBA00023136"/>
    </source>
</evidence>
<proteinExistence type="inferred from homology"/>
<evidence type="ECO:0000313" key="7">
    <source>
        <dbReference type="EMBL" id="MDQ0176501.1"/>
    </source>
</evidence>
<name>A0ABT9WT74_9BACI</name>
<dbReference type="InterPro" id="IPR006480">
    <property type="entry name" value="Phage_holin_4_1"/>
</dbReference>
<comment type="subcellular location">
    <subcellularLocation>
        <location evidence="1">Membrane</location>
        <topology evidence="1">Multi-pass membrane protein</topology>
    </subcellularLocation>
</comment>
<gene>
    <name evidence="7" type="ORF">J2S08_002345</name>
</gene>
<keyword evidence="2 6" id="KW-0812">Transmembrane</keyword>
<keyword evidence="3 6" id="KW-1133">Transmembrane helix</keyword>
<dbReference type="Pfam" id="PF05105">
    <property type="entry name" value="Phage_holin_4_1"/>
    <property type="match status" value="1"/>
</dbReference>
<evidence type="ECO:0000256" key="6">
    <source>
        <dbReference type="SAM" id="Phobius"/>
    </source>
</evidence>